<dbReference type="InterPro" id="IPR011250">
    <property type="entry name" value="OMP/PagP_B-barrel"/>
</dbReference>
<keyword evidence="1 2" id="KW-0732">Signal</keyword>
<keyword evidence="5" id="KW-1185">Reference proteome</keyword>
<gene>
    <name evidence="4" type="ORF">GCM10009126_31920</name>
</gene>
<dbReference type="EMBL" id="BAAAFO010000005">
    <property type="protein sequence ID" value="GAA0263833.1"/>
    <property type="molecule type" value="Genomic_DNA"/>
</dbReference>
<protein>
    <recommendedName>
        <fullName evidence="3">Outer membrane protein beta-barrel domain-containing protein</fullName>
    </recommendedName>
</protein>
<name>A0ABP3EKF5_9GAMM</name>
<evidence type="ECO:0000313" key="4">
    <source>
        <dbReference type="EMBL" id="GAA0263833.1"/>
    </source>
</evidence>
<dbReference type="Gene3D" id="2.40.160.20">
    <property type="match status" value="1"/>
</dbReference>
<evidence type="ECO:0000256" key="2">
    <source>
        <dbReference type="SAM" id="SignalP"/>
    </source>
</evidence>
<dbReference type="RefSeq" id="WP_343883834.1">
    <property type="nucleotide sequence ID" value="NZ_BAAAFO010000005.1"/>
</dbReference>
<sequence length="214" mass="23112">MKKTLLALAITSASLCALPALAQDDTLSNSAPTSASGNYQPNQAVGSGNWFIGANVGQAHVAQGPYNDHPTTYALTGGYRWKVGPDVGLGVDIGYNDLGNFRLKNAFNSDEVNLTDRRNALRGWTAGVNGRINVWQGLYVSGRAGVYGWRGHGYSNQDVNRHSLDKVDYYAGAGVGYDFNDNFSLGLAYDYYHARKHGISLSSDTATVSAEYRF</sequence>
<dbReference type="Proteomes" id="UP001500657">
    <property type="component" value="Unassembled WGS sequence"/>
</dbReference>
<feature type="signal peptide" evidence="2">
    <location>
        <begin position="1"/>
        <end position="22"/>
    </location>
</feature>
<feature type="chain" id="PRO_5045713578" description="Outer membrane protein beta-barrel domain-containing protein" evidence="2">
    <location>
        <begin position="23"/>
        <end position="214"/>
    </location>
</feature>
<reference evidence="5" key="1">
    <citation type="journal article" date="2019" name="Int. J. Syst. Evol. Microbiol.">
        <title>The Global Catalogue of Microorganisms (GCM) 10K type strain sequencing project: providing services to taxonomists for standard genome sequencing and annotation.</title>
        <authorList>
            <consortium name="The Broad Institute Genomics Platform"/>
            <consortium name="The Broad Institute Genome Sequencing Center for Infectious Disease"/>
            <person name="Wu L."/>
            <person name="Ma J."/>
        </authorList>
    </citation>
    <scope>NUCLEOTIDE SEQUENCE [LARGE SCALE GENOMIC DNA]</scope>
    <source>
        <strain evidence="5">JCM 16242</strain>
    </source>
</reference>
<feature type="domain" description="Outer membrane protein beta-barrel" evidence="3">
    <location>
        <begin position="39"/>
        <end position="214"/>
    </location>
</feature>
<comment type="caution">
    <text evidence="4">The sequence shown here is derived from an EMBL/GenBank/DDBJ whole genome shotgun (WGS) entry which is preliminary data.</text>
</comment>
<accession>A0ABP3EKF5</accession>
<evidence type="ECO:0000313" key="5">
    <source>
        <dbReference type="Proteomes" id="UP001500657"/>
    </source>
</evidence>
<dbReference type="SUPFAM" id="SSF56925">
    <property type="entry name" value="OMPA-like"/>
    <property type="match status" value="1"/>
</dbReference>
<dbReference type="InterPro" id="IPR027385">
    <property type="entry name" value="Beta-barrel_OMP"/>
</dbReference>
<proteinExistence type="predicted"/>
<evidence type="ECO:0000259" key="3">
    <source>
        <dbReference type="Pfam" id="PF13505"/>
    </source>
</evidence>
<evidence type="ECO:0000256" key="1">
    <source>
        <dbReference type="ARBA" id="ARBA00022729"/>
    </source>
</evidence>
<dbReference type="Pfam" id="PF13505">
    <property type="entry name" value="OMP_b-brl"/>
    <property type="match status" value="1"/>
</dbReference>
<organism evidence="4 5">
    <name type="scientific">Rhodanobacter caeni</name>
    <dbReference type="NCBI Taxonomy" id="657654"/>
    <lineage>
        <taxon>Bacteria</taxon>
        <taxon>Pseudomonadati</taxon>
        <taxon>Pseudomonadota</taxon>
        <taxon>Gammaproteobacteria</taxon>
        <taxon>Lysobacterales</taxon>
        <taxon>Rhodanobacteraceae</taxon>
        <taxon>Rhodanobacter</taxon>
    </lineage>
</organism>